<organism evidence="6">
    <name type="scientific">uncultured Solirubrobacteraceae bacterium</name>
    <dbReference type="NCBI Taxonomy" id="1162706"/>
    <lineage>
        <taxon>Bacteria</taxon>
        <taxon>Bacillati</taxon>
        <taxon>Actinomycetota</taxon>
        <taxon>Thermoleophilia</taxon>
        <taxon>Solirubrobacterales</taxon>
        <taxon>Solirubrobacteraceae</taxon>
        <taxon>environmental samples</taxon>
    </lineage>
</organism>
<feature type="active site" description="Proton acceptor" evidence="4">
    <location>
        <position position="361"/>
    </location>
</feature>
<feature type="domain" description="Epoxide hydrolase N-terminal" evidence="5">
    <location>
        <begin position="6"/>
        <end position="111"/>
    </location>
</feature>
<feature type="active site" description="Proton donor" evidence="4">
    <location>
        <position position="308"/>
    </location>
</feature>
<dbReference type="EC" id="3.3.2.9" evidence="6"/>
<dbReference type="AlphaFoldDB" id="A0A6J4RHI3"/>
<accession>A0A6J4RHI3</accession>
<feature type="active site" description="Nucleophile" evidence="4">
    <location>
        <position position="181"/>
    </location>
</feature>
<dbReference type="PRINTS" id="PR00412">
    <property type="entry name" value="EPOXHYDRLASE"/>
</dbReference>
<protein>
    <submittedName>
        <fullName evidence="6">Epoxide hydrolase</fullName>
        <ecNumber evidence="6">3.3.2.9</ecNumber>
    </submittedName>
</protein>
<evidence type="ECO:0000256" key="1">
    <source>
        <dbReference type="ARBA" id="ARBA00010088"/>
    </source>
</evidence>
<dbReference type="EMBL" id="CADCVO010000089">
    <property type="protein sequence ID" value="CAA9472927.1"/>
    <property type="molecule type" value="Genomic_DNA"/>
</dbReference>
<dbReference type="InterPro" id="IPR016292">
    <property type="entry name" value="Epoxide_hydrolase"/>
</dbReference>
<comment type="similarity">
    <text evidence="1">Belongs to the peptidase S33 family.</text>
</comment>
<evidence type="ECO:0000313" key="6">
    <source>
        <dbReference type="EMBL" id="CAA9472927.1"/>
    </source>
</evidence>
<keyword evidence="3 6" id="KW-0378">Hydrolase</keyword>
<dbReference type="InterPro" id="IPR010497">
    <property type="entry name" value="Epoxide_hydro_N"/>
</dbReference>
<proteinExistence type="inferred from homology"/>
<evidence type="ECO:0000256" key="4">
    <source>
        <dbReference type="PIRSR" id="PIRSR001112-1"/>
    </source>
</evidence>
<dbReference type="InterPro" id="IPR000639">
    <property type="entry name" value="Epox_hydrolase-like"/>
</dbReference>
<dbReference type="GO" id="GO:0033961">
    <property type="term" value="F:cis-stilbene-oxide hydrolase activity"/>
    <property type="evidence" value="ECO:0007669"/>
    <property type="project" value="UniProtKB-EC"/>
</dbReference>
<dbReference type="PANTHER" id="PTHR21661:SF35">
    <property type="entry name" value="EPOXIDE HYDROLASE"/>
    <property type="match status" value="1"/>
</dbReference>
<dbReference type="GO" id="GO:0097176">
    <property type="term" value="P:epoxide metabolic process"/>
    <property type="evidence" value="ECO:0007669"/>
    <property type="project" value="TreeGrafter"/>
</dbReference>
<dbReference type="Gene3D" id="3.40.50.1820">
    <property type="entry name" value="alpha/beta hydrolase"/>
    <property type="match status" value="1"/>
</dbReference>
<reference evidence="6" key="1">
    <citation type="submission" date="2020-02" db="EMBL/GenBank/DDBJ databases">
        <authorList>
            <person name="Meier V. D."/>
        </authorList>
    </citation>
    <scope>NUCLEOTIDE SEQUENCE</scope>
    <source>
        <strain evidence="6">AVDCRST_MAG13</strain>
    </source>
</reference>
<dbReference type="PIRSF" id="PIRSF001112">
    <property type="entry name" value="Epoxide_hydrolase"/>
    <property type="match status" value="1"/>
</dbReference>
<keyword evidence="2" id="KW-0058">Aromatic hydrocarbons catabolism</keyword>
<dbReference type="SUPFAM" id="SSF53474">
    <property type="entry name" value="alpha/beta-Hydrolases"/>
    <property type="match status" value="1"/>
</dbReference>
<name>A0A6J4RHI3_9ACTN</name>
<evidence type="ECO:0000256" key="3">
    <source>
        <dbReference type="ARBA" id="ARBA00022801"/>
    </source>
</evidence>
<dbReference type="PANTHER" id="PTHR21661">
    <property type="entry name" value="EPOXIDE HYDROLASE 1-RELATED"/>
    <property type="match status" value="1"/>
</dbReference>
<evidence type="ECO:0000256" key="2">
    <source>
        <dbReference type="ARBA" id="ARBA00022797"/>
    </source>
</evidence>
<gene>
    <name evidence="6" type="ORF">AVDCRST_MAG13-605</name>
</gene>
<dbReference type="Pfam" id="PF06441">
    <property type="entry name" value="EHN"/>
    <property type="match status" value="1"/>
</dbReference>
<dbReference type="InterPro" id="IPR029058">
    <property type="entry name" value="AB_hydrolase_fold"/>
</dbReference>
<evidence type="ECO:0000259" key="5">
    <source>
        <dbReference type="Pfam" id="PF06441"/>
    </source>
</evidence>
<sequence length="385" mass="43276">MTAPEPRPYRLDVPDDVLDDLRERLARTRWPDEIPGSGWRYGTDLAFMRRLTDRWRDGFDWRAQEAKLNAFDQFKVPLDGIDVHFIHQQGVGPDPLPLLLVHGWPGSVWEFHELIPRLTDPARFGGDPADAFTVVAPSLPGYTLSFEPNQPRLGIVEMADLFARLMSDVLGYGRWAAQGGDWGGYIVGRLAHAHAGRLVGAHLNLLPLPLDLPFPGEPTAEHRAYLEEVRHWQAEEVGYSTIQGTRPQTPAYALTDSPAGLAAWIAEKFYVWTDNDGDVEAAVPLDSLLTNITLYWVTGAINSSFWPYYARRHEPWPIPDTRSPTPTAYASFPREIRHPPRALAEQVFTIERWTEMPRGGHFAALEAPDLLAADVTAFFGSLRGR</sequence>